<comment type="caution">
    <text evidence="1">The sequence shown here is derived from an EMBL/GenBank/DDBJ whole genome shotgun (WGS) entry which is preliminary data.</text>
</comment>
<organism evidence="1 2">
    <name type="scientific">Pleurodeles waltl</name>
    <name type="common">Iberian ribbed newt</name>
    <dbReference type="NCBI Taxonomy" id="8319"/>
    <lineage>
        <taxon>Eukaryota</taxon>
        <taxon>Metazoa</taxon>
        <taxon>Chordata</taxon>
        <taxon>Craniata</taxon>
        <taxon>Vertebrata</taxon>
        <taxon>Euteleostomi</taxon>
        <taxon>Amphibia</taxon>
        <taxon>Batrachia</taxon>
        <taxon>Caudata</taxon>
        <taxon>Salamandroidea</taxon>
        <taxon>Salamandridae</taxon>
        <taxon>Pleurodelinae</taxon>
        <taxon>Pleurodeles</taxon>
    </lineage>
</organism>
<accession>A0AAV7QMU1</accession>
<protein>
    <submittedName>
        <fullName evidence="1">Uncharacterized protein</fullName>
    </submittedName>
</protein>
<proteinExistence type="predicted"/>
<gene>
    <name evidence="1" type="ORF">NDU88_007015</name>
</gene>
<sequence>MVPGCLRACRGKLPLAVAWDLRGSLLRLRGSGGFMIDGPTEGMRRHERRAPVPARLVEHFYRTLVTAAGRASQRDRPWRRRPSSGECMGLDCPISEIRMNEASSTGAAPLGKCGTLVPAQRRSVDGVDPWCPPCEHRNTGDG</sequence>
<evidence type="ECO:0000313" key="2">
    <source>
        <dbReference type="Proteomes" id="UP001066276"/>
    </source>
</evidence>
<dbReference type="EMBL" id="JANPWB010000010">
    <property type="protein sequence ID" value="KAJ1140666.1"/>
    <property type="molecule type" value="Genomic_DNA"/>
</dbReference>
<evidence type="ECO:0000313" key="1">
    <source>
        <dbReference type="EMBL" id="KAJ1140666.1"/>
    </source>
</evidence>
<keyword evidence="2" id="KW-1185">Reference proteome</keyword>
<name>A0AAV7QMU1_PLEWA</name>
<dbReference type="AlphaFoldDB" id="A0AAV7QMU1"/>
<reference evidence="1" key="1">
    <citation type="journal article" date="2022" name="bioRxiv">
        <title>Sequencing and chromosome-scale assembly of the giantPleurodeles waltlgenome.</title>
        <authorList>
            <person name="Brown T."/>
            <person name="Elewa A."/>
            <person name="Iarovenko S."/>
            <person name="Subramanian E."/>
            <person name="Araus A.J."/>
            <person name="Petzold A."/>
            <person name="Susuki M."/>
            <person name="Suzuki K.-i.T."/>
            <person name="Hayashi T."/>
            <person name="Toyoda A."/>
            <person name="Oliveira C."/>
            <person name="Osipova E."/>
            <person name="Leigh N.D."/>
            <person name="Simon A."/>
            <person name="Yun M.H."/>
        </authorList>
    </citation>
    <scope>NUCLEOTIDE SEQUENCE</scope>
    <source>
        <strain evidence="1">20211129_DDA</strain>
        <tissue evidence="1">Liver</tissue>
    </source>
</reference>
<dbReference type="Proteomes" id="UP001066276">
    <property type="component" value="Chromosome 6"/>
</dbReference>